<proteinExistence type="predicted"/>
<organism evidence="2">
    <name type="scientific">Rhipicephalus microplus</name>
    <name type="common">Cattle tick</name>
    <name type="synonym">Boophilus microplus</name>
    <dbReference type="NCBI Taxonomy" id="6941"/>
    <lineage>
        <taxon>Eukaryota</taxon>
        <taxon>Metazoa</taxon>
        <taxon>Ecdysozoa</taxon>
        <taxon>Arthropoda</taxon>
        <taxon>Chelicerata</taxon>
        <taxon>Arachnida</taxon>
        <taxon>Acari</taxon>
        <taxon>Parasitiformes</taxon>
        <taxon>Ixodida</taxon>
        <taxon>Ixodoidea</taxon>
        <taxon>Ixodidae</taxon>
        <taxon>Rhipicephalinae</taxon>
        <taxon>Rhipicephalus</taxon>
        <taxon>Boophilus</taxon>
    </lineage>
</organism>
<keyword evidence="1" id="KW-1133">Transmembrane helix</keyword>
<reference evidence="2" key="1">
    <citation type="submission" date="2019-09" db="EMBL/GenBank/DDBJ databases">
        <title>Organ-specific transcriptomic study of the physiology of the cattle tick, Rhipicephalus microplus.</title>
        <authorList>
            <person name="Tirloni L."/>
            <person name="Braz G."/>
            <person name="Gandara A.C.P."/>
            <person name="Sabadin G.A."/>
            <person name="da Silva R.M."/>
            <person name="Guizzo M.G."/>
            <person name="Machado J.A."/>
            <person name="Costa E.P."/>
            <person name="Gomes H.F."/>
            <person name="Moraes J."/>
            <person name="Mota M.B.S."/>
            <person name="Mesquita R.D."/>
            <person name="Alvarenga P.H."/>
            <person name="Alves F."/>
            <person name="Seixas A."/>
            <person name="da Fonseca R.N."/>
            <person name="Fogaca A."/>
            <person name="Logullo C."/>
            <person name="Tanaka A."/>
            <person name="Daffre S."/>
            <person name="Termignoni C."/>
            <person name="Vaz I.S.Jr."/>
            <person name="Oliveira P.L."/>
            <person name="Ribeiro J.M."/>
        </authorList>
    </citation>
    <scope>NUCLEOTIDE SEQUENCE</scope>
    <source>
        <strain evidence="2">Porto Alegre</strain>
    </source>
</reference>
<dbReference type="AlphaFoldDB" id="A0A6M2CXN1"/>
<sequence length="120" mass="14498">MCDFFQSGLLLLSFFMNFRMDCYFSKGLFVWLLLFLFGFLHRLYLINFFNYGLFAAFFLTFWCIFIFFSDVFNFKRCAFWCSSSKCVKYFSNLLGASRVIKANIFLLCLLFHFYSSFYMV</sequence>
<name>A0A6M2CXN1_RHIMP</name>
<evidence type="ECO:0000313" key="2">
    <source>
        <dbReference type="EMBL" id="NOV38386.1"/>
    </source>
</evidence>
<evidence type="ECO:0000256" key="1">
    <source>
        <dbReference type="SAM" id="Phobius"/>
    </source>
</evidence>
<protein>
    <submittedName>
        <fullName evidence="2">Putative membrane protein</fullName>
    </submittedName>
</protein>
<dbReference type="EMBL" id="GHWJ01005649">
    <property type="protein sequence ID" value="NOV38386.1"/>
    <property type="molecule type" value="Transcribed_RNA"/>
</dbReference>
<keyword evidence="1" id="KW-0472">Membrane</keyword>
<accession>A0A6M2CXN1</accession>
<feature type="transmembrane region" description="Helical" evidence="1">
    <location>
        <begin position="93"/>
        <end position="114"/>
    </location>
</feature>
<feature type="transmembrane region" description="Helical" evidence="1">
    <location>
        <begin position="23"/>
        <end position="45"/>
    </location>
</feature>
<keyword evidence="1" id="KW-0812">Transmembrane</keyword>
<feature type="transmembrane region" description="Helical" evidence="1">
    <location>
        <begin position="51"/>
        <end position="72"/>
    </location>
</feature>